<evidence type="ECO:0000313" key="3">
    <source>
        <dbReference type="Proteomes" id="UP000307562"/>
    </source>
</evidence>
<dbReference type="RefSeq" id="WP_138653717.1">
    <property type="nucleotide sequence ID" value="NZ_CP040637.1"/>
</dbReference>
<reference evidence="3" key="1">
    <citation type="submission" date="2019-05" db="EMBL/GenBank/DDBJ databases">
        <title>Complete Genome Sequence and Methylation Pattern of the Halophilic Archaeon Natrinema pallidum BOL6-1.</title>
        <authorList>
            <person name="DasSarma P."/>
            <person name="DasSarma B.P."/>
            <person name="DasSarma S.L."/>
            <person name="Martinez F.L."/>
            <person name="Guzman D."/>
            <person name="Roberts R.J."/>
            <person name="DasSarma S."/>
        </authorList>
    </citation>
    <scope>NUCLEOTIDE SEQUENCE [LARGE SCALE GENOMIC DNA]</scope>
    <source>
        <strain evidence="3">BOL6-1</strain>
    </source>
</reference>
<name>A0A4P9TFG0_9EURY</name>
<organism evidence="2 3">
    <name type="scientific">Natrinema pallidum</name>
    <dbReference type="NCBI Taxonomy" id="69527"/>
    <lineage>
        <taxon>Archaea</taxon>
        <taxon>Methanobacteriati</taxon>
        <taxon>Methanobacteriota</taxon>
        <taxon>Stenosarchaea group</taxon>
        <taxon>Halobacteria</taxon>
        <taxon>Halobacteriales</taxon>
        <taxon>Natrialbaceae</taxon>
        <taxon>Natrinema</taxon>
    </lineage>
</organism>
<dbReference type="GeneID" id="96156317"/>
<dbReference type="AlphaFoldDB" id="A0A4P9TFG0"/>
<accession>A0A4P9TFG0</accession>
<keyword evidence="3" id="KW-1185">Reference proteome</keyword>
<dbReference type="KEGG" id="npl:FGF80_10000"/>
<protein>
    <submittedName>
        <fullName evidence="2">Uncharacterized protein</fullName>
    </submittedName>
</protein>
<evidence type="ECO:0000313" key="2">
    <source>
        <dbReference type="EMBL" id="QCW03551.1"/>
    </source>
</evidence>
<dbReference type="Proteomes" id="UP000307562">
    <property type="component" value="Chromosome"/>
</dbReference>
<feature type="coiled-coil region" evidence="1">
    <location>
        <begin position="16"/>
        <end position="57"/>
    </location>
</feature>
<dbReference type="EMBL" id="CP040637">
    <property type="protein sequence ID" value="QCW03551.1"/>
    <property type="molecule type" value="Genomic_DNA"/>
</dbReference>
<gene>
    <name evidence="2" type="ORF">FGF80_10000</name>
</gene>
<sequence>MSNEPDVRPEEALQVAQRALSKVNGLEDEIEDLQEDRDDLVDDVTALELRLSEIDDERPYDGLTLNEKIGKVREHAFRRATGGHGKAALDYNDVMWSVFDGEPGAKHCYKLMRKAAEARGFDVGKQDGSKKLLVDAAEAKRGAAFFPENKTASEGVN</sequence>
<proteinExistence type="predicted"/>
<keyword evidence="1" id="KW-0175">Coiled coil</keyword>
<evidence type="ECO:0000256" key="1">
    <source>
        <dbReference type="SAM" id="Coils"/>
    </source>
</evidence>